<dbReference type="InterPro" id="IPR007236">
    <property type="entry name" value="SlyX"/>
</dbReference>
<reference evidence="4" key="1">
    <citation type="journal article" date="2018" name="Front. Microbiol.">
        <title>Genome-Based Analysis Reveals the Taxonomy and Diversity of the Family Idiomarinaceae.</title>
        <authorList>
            <person name="Liu Y."/>
            <person name="Lai Q."/>
            <person name="Shao Z."/>
        </authorList>
    </citation>
    <scope>NUCLEOTIDE SEQUENCE [LARGE SCALE GENOMIC DNA]</scope>
    <source>
        <strain evidence="4">KYW314</strain>
    </source>
</reference>
<dbReference type="AlphaFoldDB" id="A0A7Z6ZSN3"/>
<evidence type="ECO:0000256" key="2">
    <source>
        <dbReference type="SAM" id="MobiDB-lite"/>
    </source>
</evidence>
<dbReference type="Gene3D" id="1.20.5.300">
    <property type="match status" value="1"/>
</dbReference>
<accession>A0A7Z6ZSN3</accession>
<feature type="region of interest" description="Disordered" evidence="2">
    <location>
        <begin position="58"/>
        <end position="77"/>
    </location>
</feature>
<organism evidence="3 4">
    <name type="scientific">Pseudidiomarina aestuarii</name>
    <dbReference type="NCBI Taxonomy" id="624146"/>
    <lineage>
        <taxon>Bacteria</taxon>
        <taxon>Pseudomonadati</taxon>
        <taxon>Pseudomonadota</taxon>
        <taxon>Gammaproteobacteria</taxon>
        <taxon>Alteromonadales</taxon>
        <taxon>Idiomarinaceae</taxon>
        <taxon>Pseudidiomarina</taxon>
    </lineage>
</organism>
<dbReference type="EMBL" id="PIPR01000002">
    <property type="protein sequence ID" value="RUO39590.1"/>
    <property type="molecule type" value="Genomic_DNA"/>
</dbReference>
<evidence type="ECO:0000313" key="4">
    <source>
        <dbReference type="Proteomes" id="UP000287766"/>
    </source>
</evidence>
<dbReference type="PANTHER" id="PTHR36508">
    <property type="entry name" value="PROTEIN SLYX"/>
    <property type="match status" value="1"/>
</dbReference>
<dbReference type="HAMAP" id="MF_00715">
    <property type="entry name" value="SlyX"/>
    <property type="match status" value="1"/>
</dbReference>
<dbReference type="Pfam" id="PF04102">
    <property type="entry name" value="SlyX"/>
    <property type="match status" value="1"/>
</dbReference>
<gene>
    <name evidence="1" type="primary">slyX</name>
    <name evidence="3" type="ORF">CWE22_09860</name>
</gene>
<protein>
    <recommendedName>
        <fullName evidence="1">Protein SlyX homolog</fullName>
    </recommendedName>
</protein>
<dbReference type="RefSeq" id="WP_169931306.1">
    <property type="nucleotide sequence ID" value="NZ_PIPR01000002.1"/>
</dbReference>
<dbReference type="PANTHER" id="PTHR36508:SF1">
    <property type="entry name" value="PROTEIN SLYX"/>
    <property type="match status" value="1"/>
</dbReference>
<proteinExistence type="inferred from homology"/>
<comment type="similarity">
    <text evidence="1">Belongs to the SlyX family.</text>
</comment>
<keyword evidence="4" id="KW-1185">Reference proteome</keyword>
<dbReference type="Proteomes" id="UP000287766">
    <property type="component" value="Unassembled WGS sequence"/>
</dbReference>
<sequence length="77" mass="8954">MAAQKEDEFNERLTQLESQLAFQEDEIASLNQLVTSHNDELQMLQRKMALLIDKFQQIQERGNDDPQDPAAEIPPHY</sequence>
<evidence type="ECO:0000313" key="3">
    <source>
        <dbReference type="EMBL" id="RUO39590.1"/>
    </source>
</evidence>
<name>A0A7Z6ZSN3_9GAMM</name>
<comment type="caution">
    <text evidence="3">The sequence shown here is derived from an EMBL/GenBank/DDBJ whole genome shotgun (WGS) entry which is preliminary data.</text>
</comment>
<evidence type="ECO:0000256" key="1">
    <source>
        <dbReference type="HAMAP-Rule" id="MF_00715"/>
    </source>
</evidence>